<sequence length="259" mass="29059">MNIYYVKMLLFTFLINTLLLPQYENFINNHYNISLIPKNTQRSTIKSRLLAQTQKHNPHYHNDPQLKEIIDKLNNEAIKKYQQTHDPYKQLQELIEKNGTKLTAANVAKSMSTTEKELLETYEEGFGEENHIMLKSGMNPNDDEKSSTCECANNNNTELAIPKGKYKYLKDLKHICIGGICVCSVAINYSKYASYVTIHNMFNETSMITVIDAGANATVCGLSDMITHPATSASAIFGGCGIVALVLIILALVVIILYI</sequence>
<evidence type="ECO:0000313" key="4">
    <source>
        <dbReference type="Proteomes" id="UP000240500"/>
    </source>
</evidence>
<dbReference type="InterPro" id="IPR006374">
    <property type="entry name" value="VSA_Stevor"/>
</dbReference>
<feature type="chain" id="PRO_5015194681" evidence="2">
    <location>
        <begin position="22"/>
        <end position="259"/>
    </location>
</feature>
<organism evidence="3 4">
    <name type="scientific">Plasmodium reichenowi</name>
    <dbReference type="NCBI Taxonomy" id="5854"/>
    <lineage>
        <taxon>Eukaryota</taxon>
        <taxon>Sar</taxon>
        <taxon>Alveolata</taxon>
        <taxon>Apicomplexa</taxon>
        <taxon>Aconoidasida</taxon>
        <taxon>Haemosporida</taxon>
        <taxon>Plasmodiidae</taxon>
        <taxon>Plasmodium</taxon>
        <taxon>Plasmodium (Laverania)</taxon>
    </lineage>
</organism>
<dbReference type="Pfam" id="PF17410">
    <property type="entry name" value="Stevor"/>
    <property type="match status" value="2"/>
</dbReference>
<dbReference type="NCBIfam" id="TIGR01478">
    <property type="entry name" value="STEVOR"/>
    <property type="match status" value="1"/>
</dbReference>
<keyword evidence="2" id="KW-0732">Signal</keyword>
<dbReference type="VEuPathDB" id="PlasmoDB:PRCDC_0060400"/>
<gene>
    <name evidence="3" type="ORF">PRG01_1302900</name>
</gene>
<evidence type="ECO:0000256" key="1">
    <source>
        <dbReference type="SAM" id="Phobius"/>
    </source>
</evidence>
<feature type="signal peptide" evidence="2">
    <location>
        <begin position="1"/>
        <end position="21"/>
    </location>
</feature>
<protein>
    <submittedName>
        <fullName evidence="3">Stevor PIR protein, putative</fullName>
    </submittedName>
</protein>
<dbReference type="AlphaFoldDB" id="A0A2P9DKW0"/>
<accession>A0A2P9DKW0</accession>
<dbReference type="Proteomes" id="UP000240500">
    <property type="component" value="Chromosome 13"/>
</dbReference>
<evidence type="ECO:0000313" key="3">
    <source>
        <dbReference type="EMBL" id="SOV81648.1"/>
    </source>
</evidence>
<dbReference type="EMBL" id="LT969576">
    <property type="protein sequence ID" value="SOV81648.1"/>
    <property type="molecule type" value="Genomic_DNA"/>
</dbReference>
<feature type="transmembrane region" description="Helical" evidence="1">
    <location>
        <begin position="235"/>
        <end position="258"/>
    </location>
</feature>
<reference evidence="3 4" key="1">
    <citation type="submission" date="2016-09" db="EMBL/GenBank/DDBJ databases">
        <authorList>
            <consortium name="Pathogen Informatics"/>
        </authorList>
    </citation>
    <scope>NUCLEOTIDE SEQUENCE [LARGE SCALE GENOMIC DNA]</scope>
</reference>
<keyword evidence="1" id="KW-0812">Transmembrane</keyword>
<proteinExistence type="predicted"/>
<keyword evidence="1" id="KW-0472">Membrane</keyword>
<dbReference type="VEuPathDB" id="PlasmoDB:PRG01_1302900"/>
<keyword evidence="1" id="KW-1133">Transmembrane helix</keyword>
<name>A0A2P9DKW0_PLARE</name>
<evidence type="ECO:0000256" key="2">
    <source>
        <dbReference type="SAM" id="SignalP"/>
    </source>
</evidence>